<dbReference type="Proteomes" id="UP000784294">
    <property type="component" value="Unassembled WGS sequence"/>
</dbReference>
<keyword evidence="2" id="KW-1185">Reference proteome</keyword>
<gene>
    <name evidence="1" type="ORF">PXEA_LOCUS24166</name>
</gene>
<organism evidence="1 2">
    <name type="scientific">Protopolystoma xenopodis</name>
    <dbReference type="NCBI Taxonomy" id="117903"/>
    <lineage>
        <taxon>Eukaryota</taxon>
        <taxon>Metazoa</taxon>
        <taxon>Spiralia</taxon>
        <taxon>Lophotrochozoa</taxon>
        <taxon>Platyhelminthes</taxon>
        <taxon>Monogenea</taxon>
        <taxon>Polyopisthocotylea</taxon>
        <taxon>Polystomatidea</taxon>
        <taxon>Polystomatidae</taxon>
        <taxon>Protopolystoma</taxon>
    </lineage>
</organism>
<sequence>MELFNRASREYRDAVCALFGYKLDVKTTGLYKLRPTIGDNLEDFLLFKVPSRRFAQSNFGTHYVFLHP</sequence>
<dbReference type="EMBL" id="CAAALY010114913">
    <property type="protein sequence ID" value="VEL30726.1"/>
    <property type="molecule type" value="Genomic_DNA"/>
</dbReference>
<accession>A0A448X8I0</accession>
<evidence type="ECO:0000313" key="2">
    <source>
        <dbReference type="Proteomes" id="UP000784294"/>
    </source>
</evidence>
<reference evidence="1" key="1">
    <citation type="submission" date="2018-11" db="EMBL/GenBank/DDBJ databases">
        <authorList>
            <consortium name="Pathogen Informatics"/>
        </authorList>
    </citation>
    <scope>NUCLEOTIDE SEQUENCE</scope>
</reference>
<dbReference type="InterPro" id="IPR008672">
    <property type="entry name" value="Mad1"/>
</dbReference>
<dbReference type="OrthoDB" id="331602at2759"/>
<dbReference type="GO" id="GO:0007094">
    <property type="term" value="P:mitotic spindle assembly checkpoint signaling"/>
    <property type="evidence" value="ECO:0007669"/>
    <property type="project" value="InterPro"/>
</dbReference>
<name>A0A448X8I0_9PLAT</name>
<protein>
    <submittedName>
        <fullName evidence="1">Uncharacterized protein</fullName>
    </submittedName>
</protein>
<proteinExistence type="predicted"/>
<evidence type="ECO:0000313" key="1">
    <source>
        <dbReference type="EMBL" id="VEL30726.1"/>
    </source>
</evidence>
<dbReference type="AlphaFoldDB" id="A0A448X8I0"/>
<comment type="caution">
    <text evidence="1">The sequence shown here is derived from an EMBL/GenBank/DDBJ whole genome shotgun (WGS) entry which is preliminary data.</text>
</comment>
<dbReference type="Pfam" id="PF05557">
    <property type="entry name" value="MAD"/>
    <property type="match status" value="1"/>
</dbReference>